<dbReference type="KEGG" id="tng:GSTEN00024417G001"/>
<dbReference type="EMBL" id="CAAE01014744">
    <property type="protein sequence ID" value="CAG04634.1"/>
    <property type="molecule type" value="Genomic_DNA"/>
</dbReference>
<accession>Q4S3Z8</accession>
<proteinExistence type="predicted"/>
<name>Q4S3Z8_TETNG</name>
<dbReference type="AlphaFoldDB" id="Q4S3Z8"/>
<reference evidence="2" key="1">
    <citation type="journal article" date="2004" name="Nature">
        <title>Genome duplication in the teleost fish Tetraodon nigroviridis reveals the early vertebrate proto-karyotype.</title>
        <authorList>
            <person name="Jaillon O."/>
            <person name="Aury J.-M."/>
            <person name="Brunet F."/>
            <person name="Petit J.-L."/>
            <person name="Stange-Thomann N."/>
            <person name="Mauceli E."/>
            <person name="Bouneau L."/>
            <person name="Fischer C."/>
            <person name="Ozouf-Costaz C."/>
            <person name="Bernot A."/>
            <person name="Nicaud S."/>
            <person name="Jaffe D."/>
            <person name="Fisher S."/>
            <person name="Lutfalla G."/>
            <person name="Dossat C."/>
            <person name="Segurens B."/>
            <person name="Dasilva C."/>
            <person name="Salanoubat M."/>
            <person name="Levy M."/>
            <person name="Boudet N."/>
            <person name="Castellano S."/>
            <person name="Anthouard V."/>
            <person name="Jubin C."/>
            <person name="Castelli V."/>
            <person name="Katinka M."/>
            <person name="Vacherie B."/>
            <person name="Biemont C."/>
            <person name="Skalli Z."/>
            <person name="Cattolico L."/>
            <person name="Poulain J."/>
            <person name="De Berardinis V."/>
            <person name="Cruaud C."/>
            <person name="Duprat S."/>
            <person name="Brottier P."/>
            <person name="Coutanceau J.-P."/>
            <person name="Gouzy J."/>
            <person name="Parra G."/>
            <person name="Lardier G."/>
            <person name="Chapple C."/>
            <person name="McKernan K.J."/>
            <person name="McEwan P."/>
            <person name="Bosak S."/>
            <person name="Kellis M."/>
            <person name="Volff J.-N."/>
            <person name="Guigo R."/>
            <person name="Zody M.C."/>
            <person name="Mesirov J."/>
            <person name="Lindblad-Toh K."/>
            <person name="Birren B."/>
            <person name="Nusbaum C."/>
            <person name="Kahn D."/>
            <person name="Robinson-Rechavi M."/>
            <person name="Laudet V."/>
            <person name="Schachter V."/>
            <person name="Quetier F."/>
            <person name="Saurin W."/>
            <person name="Scarpelli C."/>
            <person name="Wincker P."/>
            <person name="Lander E.S."/>
            <person name="Weissenbach J."/>
            <person name="Roest Crollius H."/>
        </authorList>
    </citation>
    <scope>NUCLEOTIDE SEQUENCE [LARGE SCALE GENOMIC DNA]</scope>
</reference>
<comment type="caution">
    <text evidence="2">The sequence shown here is derived from an EMBL/GenBank/DDBJ whole genome shotgun (WGS) entry which is preliminary data.</text>
</comment>
<evidence type="ECO:0000313" key="2">
    <source>
        <dbReference type="EMBL" id="CAG04634.1"/>
    </source>
</evidence>
<gene>
    <name evidence="2" type="ORF">GSTENG00024417001</name>
</gene>
<sequence>MRGEVRAKERGVWIRLTNQLDPGNGTNHGYSLGLCCLLFISPFSYISALFTSLPNHPLFSSYPTFSLLSAS</sequence>
<keyword evidence="1" id="KW-0472">Membrane</keyword>
<organism evidence="2">
    <name type="scientific">Tetraodon nigroviridis</name>
    <name type="common">Spotted green pufferfish</name>
    <name type="synonym">Chelonodon nigroviridis</name>
    <dbReference type="NCBI Taxonomy" id="99883"/>
    <lineage>
        <taxon>Eukaryota</taxon>
        <taxon>Metazoa</taxon>
        <taxon>Chordata</taxon>
        <taxon>Craniata</taxon>
        <taxon>Vertebrata</taxon>
        <taxon>Euteleostomi</taxon>
        <taxon>Actinopterygii</taxon>
        <taxon>Neopterygii</taxon>
        <taxon>Teleostei</taxon>
        <taxon>Neoteleostei</taxon>
        <taxon>Acanthomorphata</taxon>
        <taxon>Eupercaria</taxon>
        <taxon>Tetraodontiformes</taxon>
        <taxon>Tetradontoidea</taxon>
        <taxon>Tetraodontidae</taxon>
        <taxon>Tetraodon</taxon>
    </lineage>
</organism>
<keyword evidence="1" id="KW-0812">Transmembrane</keyword>
<keyword evidence="1" id="KW-1133">Transmembrane helix</keyword>
<reference evidence="2" key="2">
    <citation type="submission" date="2004-02" db="EMBL/GenBank/DDBJ databases">
        <authorList>
            <consortium name="Genoscope"/>
            <consortium name="Whitehead Institute Centre for Genome Research"/>
        </authorList>
    </citation>
    <scope>NUCLEOTIDE SEQUENCE</scope>
</reference>
<evidence type="ECO:0000256" key="1">
    <source>
        <dbReference type="SAM" id="Phobius"/>
    </source>
</evidence>
<protein>
    <submittedName>
        <fullName evidence="2">(spotted green pufferfish) hypothetical protein</fullName>
    </submittedName>
</protein>
<feature type="transmembrane region" description="Helical" evidence="1">
    <location>
        <begin position="30"/>
        <end position="50"/>
    </location>
</feature>